<reference evidence="3 4" key="1">
    <citation type="journal article" date="2017" name="Int. J. Parasitol.">
        <title>The genome of the protozoan parasite Cystoisospora suis and a reverse vaccinology approach to identify vaccine candidates.</title>
        <authorList>
            <person name="Palmieri N."/>
            <person name="Shrestha A."/>
            <person name="Ruttkowski B."/>
            <person name="Beck T."/>
            <person name="Vogl C."/>
            <person name="Tomley F."/>
            <person name="Blake D.P."/>
            <person name="Joachim A."/>
        </authorList>
    </citation>
    <scope>NUCLEOTIDE SEQUENCE [LARGE SCALE GENOMIC DNA]</scope>
    <source>
        <strain evidence="3 4">Wien I</strain>
    </source>
</reference>
<gene>
    <name evidence="3" type="ORF">CSUI_006752</name>
</gene>
<dbReference type="AlphaFoldDB" id="A0A2C6KPE3"/>
<dbReference type="Pfam" id="PF08698">
    <property type="entry name" value="Fcf2"/>
    <property type="match status" value="1"/>
</dbReference>
<feature type="compositionally biased region" description="Low complexity" evidence="1">
    <location>
        <begin position="504"/>
        <end position="514"/>
    </location>
</feature>
<dbReference type="EMBL" id="MIGC01003445">
    <property type="protein sequence ID" value="PHJ19417.1"/>
    <property type="molecule type" value="Genomic_DNA"/>
</dbReference>
<evidence type="ECO:0000256" key="1">
    <source>
        <dbReference type="SAM" id="MobiDB-lite"/>
    </source>
</evidence>
<accession>A0A2C6KPE3</accession>
<dbReference type="RefSeq" id="XP_067921117.1">
    <property type="nucleotide sequence ID" value="XM_068066905.1"/>
</dbReference>
<dbReference type="Proteomes" id="UP000221165">
    <property type="component" value="Unassembled WGS sequence"/>
</dbReference>
<feature type="compositionally biased region" description="Low complexity" evidence="1">
    <location>
        <begin position="63"/>
        <end position="86"/>
    </location>
</feature>
<feature type="compositionally biased region" description="Low complexity" evidence="1">
    <location>
        <begin position="327"/>
        <end position="340"/>
    </location>
</feature>
<keyword evidence="4" id="KW-1185">Reference proteome</keyword>
<proteinExistence type="predicted"/>
<feature type="domain" description="Fcf2 pre-rRNA processing C-terminal" evidence="2">
    <location>
        <begin position="411"/>
        <end position="544"/>
    </location>
</feature>
<dbReference type="InterPro" id="IPR014810">
    <property type="entry name" value="Fcf2_C"/>
</dbReference>
<feature type="region of interest" description="Disordered" evidence="1">
    <location>
        <begin position="301"/>
        <end position="340"/>
    </location>
</feature>
<evidence type="ECO:0000313" key="4">
    <source>
        <dbReference type="Proteomes" id="UP000221165"/>
    </source>
</evidence>
<evidence type="ECO:0000259" key="2">
    <source>
        <dbReference type="Pfam" id="PF08698"/>
    </source>
</evidence>
<dbReference type="VEuPathDB" id="ToxoDB:CSUI_006752"/>
<comment type="caution">
    <text evidence="3">The sequence shown here is derived from an EMBL/GenBank/DDBJ whole genome shotgun (WGS) entry which is preliminary data.</text>
</comment>
<feature type="region of interest" description="Disordered" evidence="1">
    <location>
        <begin position="502"/>
        <end position="524"/>
    </location>
</feature>
<feature type="region of interest" description="Disordered" evidence="1">
    <location>
        <begin position="217"/>
        <end position="274"/>
    </location>
</feature>
<organism evidence="3 4">
    <name type="scientific">Cystoisospora suis</name>
    <dbReference type="NCBI Taxonomy" id="483139"/>
    <lineage>
        <taxon>Eukaryota</taxon>
        <taxon>Sar</taxon>
        <taxon>Alveolata</taxon>
        <taxon>Apicomplexa</taxon>
        <taxon>Conoidasida</taxon>
        <taxon>Coccidia</taxon>
        <taxon>Eucoccidiorida</taxon>
        <taxon>Eimeriorina</taxon>
        <taxon>Sarcocystidae</taxon>
        <taxon>Cystoisospora</taxon>
    </lineage>
</organism>
<feature type="region of interest" description="Disordered" evidence="1">
    <location>
        <begin position="130"/>
        <end position="157"/>
    </location>
</feature>
<feature type="compositionally biased region" description="Basic and acidic residues" evidence="1">
    <location>
        <begin position="314"/>
        <end position="326"/>
    </location>
</feature>
<feature type="compositionally biased region" description="Low complexity" evidence="1">
    <location>
        <begin position="256"/>
        <end position="270"/>
    </location>
</feature>
<feature type="compositionally biased region" description="Low complexity" evidence="1">
    <location>
        <begin position="104"/>
        <end position="118"/>
    </location>
</feature>
<sequence>MALGRSSGVHTPFGGRGEEKEDTDERENTMKTTKTNNRRKQPTSDNYMEIPSQKKSKKKRKLSNFSSSSSSFSSFLSTSSLDSPSLENALRLLPEEPLANYQRPPSSSSSSSSSPLPPFTSLSLLSLDTSASSSSASSSSSKPHSSLSSSSLSSSSSSLFFTHLDPGIDKNLLCFESQRFLSSHTSKRNEKEDASMDSSFPQEKKLLQDLHATRHLESPSHSQILLHETTPKKIREKEEDNSTTRSSLLAHERKTSSSFSLSSSAASSKSMEGLDTTAVPGEISFHRIELNSTSVASMICRQAKNSSSSSSSLKQRDRLKTKRNNDPSHVSSSLSCLPSPLKTPSLCSSSSSSASSVGGDVSTRSLHCRKEDLNAKKSSLLSLLPDRISTRSSPNASILSKQERSLRQEAKASSLSRWYEIPAYDLSPHLRRELKLLELRGHIHPKAFHKEGLKISVQERKKKTSLKADKDYTQHTAYLHVCTVKQNGMKVREGAWESQGDQASSSFSLSSSRSGQNRKKNKKSVSLLTSLLNDEGVAQWTRKKVRDLKGRTISAKNSEVSWKVMKKKRRR</sequence>
<feature type="compositionally biased region" description="Basic and acidic residues" evidence="1">
    <location>
        <begin position="229"/>
        <end position="242"/>
    </location>
</feature>
<feature type="region of interest" description="Disordered" evidence="1">
    <location>
        <begin position="1"/>
        <end position="118"/>
    </location>
</feature>
<protein>
    <submittedName>
        <fullName evidence="3">Fcf2 pre-rrna processing protein</fullName>
    </submittedName>
</protein>
<evidence type="ECO:0000313" key="3">
    <source>
        <dbReference type="EMBL" id="PHJ19417.1"/>
    </source>
</evidence>
<dbReference type="OrthoDB" id="427886at2759"/>
<name>A0A2C6KPE3_9APIC</name>
<dbReference type="GeneID" id="94430116"/>